<keyword evidence="3" id="KW-1185">Reference proteome</keyword>
<dbReference type="Proteomes" id="UP000779507">
    <property type="component" value="Unassembled WGS sequence"/>
</dbReference>
<name>A0ABX2FNU5_9BACT</name>
<comment type="caution">
    <text evidence="2">The sequence shown here is derived from an EMBL/GenBank/DDBJ whole genome shotgun (WGS) entry which is preliminary data.</text>
</comment>
<feature type="chain" id="PRO_5045146514" description="DUF5683 domain-containing protein" evidence="1">
    <location>
        <begin position="30"/>
        <end position="201"/>
    </location>
</feature>
<reference evidence="2 3" key="1">
    <citation type="submission" date="2020-05" db="EMBL/GenBank/DDBJ databases">
        <title>Genomic Encyclopedia of Type Strains, Phase IV (KMG-V): Genome sequencing to study the core and pangenomes of soil and plant-associated prokaryotes.</title>
        <authorList>
            <person name="Whitman W."/>
        </authorList>
    </citation>
    <scope>NUCLEOTIDE SEQUENCE [LARGE SCALE GENOMIC DNA]</scope>
    <source>
        <strain evidence="2 3">9A</strain>
    </source>
</reference>
<evidence type="ECO:0000313" key="3">
    <source>
        <dbReference type="Proteomes" id="UP000779507"/>
    </source>
</evidence>
<dbReference type="EMBL" id="JABSNP010000003">
    <property type="protein sequence ID" value="NRT18095.1"/>
    <property type="molecule type" value="Genomic_DNA"/>
</dbReference>
<evidence type="ECO:0000256" key="1">
    <source>
        <dbReference type="SAM" id="SignalP"/>
    </source>
</evidence>
<organism evidence="2 3">
    <name type="scientific">Hymenobacter caeli</name>
    <dbReference type="NCBI Taxonomy" id="2735894"/>
    <lineage>
        <taxon>Bacteria</taxon>
        <taxon>Pseudomonadati</taxon>
        <taxon>Bacteroidota</taxon>
        <taxon>Cytophagia</taxon>
        <taxon>Cytophagales</taxon>
        <taxon>Hymenobacteraceae</taxon>
        <taxon>Hymenobacter</taxon>
    </lineage>
</organism>
<evidence type="ECO:0008006" key="4">
    <source>
        <dbReference type="Google" id="ProtNLM"/>
    </source>
</evidence>
<sequence length="201" mass="21512">MQPFLQALLSAPRLAVLAASLAFVGPACAQAPATIRLQPDDLARGLSGPQHNFYFLPPGVEGENYVNAGFFGQKLRPYLGTNADALSNLADYRRQKTFFLADRLVAVGALGLYGAEVFAKNGETQYFNGTQQVAAGLFAASILATIVINRHTNEHLQRAVTAYNNGLPGTHGSWWRQLPPSTIGLRPAATGHPLLAVGWAL</sequence>
<evidence type="ECO:0000313" key="2">
    <source>
        <dbReference type="EMBL" id="NRT18095.1"/>
    </source>
</evidence>
<keyword evidence="1" id="KW-0732">Signal</keyword>
<accession>A0ABX2FNU5</accession>
<gene>
    <name evidence="2" type="ORF">HNP98_000906</name>
</gene>
<feature type="signal peptide" evidence="1">
    <location>
        <begin position="1"/>
        <end position="29"/>
    </location>
</feature>
<dbReference type="RefSeq" id="WP_173808857.1">
    <property type="nucleotide sequence ID" value="NZ_JABSNP010000003.1"/>
</dbReference>
<protein>
    <recommendedName>
        <fullName evidence="4">DUF5683 domain-containing protein</fullName>
    </recommendedName>
</protein>
<proteinExistence type="predicted"/>